<protein>
    <recommendedName>
        <fullName evidence="2">hydroxymethylpyrimidine kinase</fullName>
        <ecNumber evidence="2">2.7.1.49</ecNumber>
    </recommendedName>
</protein>
<reference evidence="4 5" key="1">
    <citation type="submission" date="2016-10" db="EMBL/GenBank/DDBJ databases">
        <authorList>
            <person name="de Groot N.N."/>
        </authorList>
    </citation>
    <scope>NUCLEOTIDE SEQUENCE [LARGE SCALE GENOMIC DNA]</scope>
    <source>
        <strain evidence="4 5">CGMCC 1.7005</strain>
    </source>
</reference>
<dbReference type="InterPro" id="IPR029056">
    <property type="entry name" value="Ribokinase-like"/>
</dbReference>
<dbReference type="AlphaFoldDB" id="A0A1I7B085"/>
<dbReference type="Proteomes" id="UP000236454">
    <property type="component" value="Unassembled WGS sequence"/>
</dbReference>
<keyword evidence="4" id="KW-0418">Kinase</keyword>
<gene>
    <name evidence="4" type="ORF">SAMN05216474_2431</name>
</gene>
<dbReference type="InterPro" id="IPR004399">
    <property type="entry name" value="HMP/HMP-P_kinase_dom"/>
</dbReference>
<dbReference type="OrthoDB" id="9810880at2"/>
<sequence>MSRIRPICISIAGLDPSGGAGILADIKTFEQLKTLGLAVQTANTLQVEDEFKEVIWTPQEVILAQLELLLQRYTPAAIKIGLIENSAVLQEVLKCIKKYHPKVPIVWDPVLQASFDSGLSMDELRFTATLQSIVDEVNVVTPNAPEYLKLNLKDASTKKVYLKGGHTEIDLGPDFKQRAGRDFLISAKGVKALNAKGKDFLPKHGTGCILSSALAAYIARGFDFHKASIRAKSYVYKRASSNPSLLAYHNNG</sequence>
<dbReference type="PANTHER" id="PTHR20858">
    <property type="entry name" value="PHOSPHOMETHYLPYRIMIDINE KINASE"/>
    <property type="match status" value="1"/>
</dbReference>
<keyword evidence="4" id="KW-0808">Transferase</keyword>
<feature type="domain" description="Pyridoxamine kinase/Phosphomethylpyrimidine kinase" evidence="3">
    <location>
        <begin position="15"/>
        <end position="246"/>
    </location>
</feature>
<evidence type="ECO:0000259" key="3">
    <source>
        <dbReference type="Pfam" id="PF08543"/>
    </source>
</evidence>
<evidence type="ECO:0000313" key="5">
    <source>
        <dbReference type="Proteomes" id="UP000236454"/>
    </source>
</evidence>
<dbReference type="GO" id="GO:0008902">
    <property type="term" value="F:hydroxymethylpyrimidine kinase activity"/>
    <property type="evidence" value="ECO:0007669"/>
    <property type="project" value="UniProtKB-EC"/>
</dbReference>
<organism evidence="4 5">
    <name type="scientific">Lishizhenia tianjinensis</name>
    <dbReference type="NCBI Taxonomy" id="477690"/>
    <lineage>
        <taxon>Bacteria</taxon>
        <taxon>Pseudomonadati</taxon>
        <taxon>Bacteroidota</taxon>
        <taxon>Flavobacteriia</taxon>
        <taxon>Flavobacteriales</taxon>
        <taxon>Crocinitomicaceae</taxon>
        <taxon>Lishizhenia</taxon>
    </lineage>
</organism>
<accession>A0A1I7B085</accession>
<dbReference type="SUPFAM" id="SSF53613">
    <property type="entry name" value="Ribokinase-like"/>
    <property type="match status" value="1"/>
</dbReference>
<evidence type="ECO:0000256" key="1">
    <source>
        <dbReference type="ARBA" id="ARBA00004948"/>
    </source>
</evidence>
<evidence type="ECO:0000256" key="2">
    <source>
        <dbReference type="ARBA" id="ARBA00012135"/>
    </source>
</evidence>
<dbReference type="RefSeq" id="WP_090250384.1">
    <property type="nucleotide sequence ID" value="NZ_FPAS01000004.1"/>
</dbReference>
<dbReference type="GO" id="GO:0009228">
    <property type="term" value="P:thiamine biosynthetic process"/>
    <property type="evidence" value="ECO:0007669"/>
    <property type="project" value="InterPro"/>
</dbReference>
<dbReference type="InterPro" id="IPR013749">
    <property type="entry name" value="PM/HMP-P_kinase-1"/>
</dbReference>
<dbReference type="EC" id="2.7.1.49" evidence="2"/>
<dbReference type="STRING" id="477690.SAMN05216474_2431"/>
<proteinExistence type="predicted"/>
<comment type="pathway">
    <text evidence="1">Cofactor biosynthesis; thiamine diphosphate biosynthesis.</text>
</comment>
<name>A0A1I7B085_9FLAO</name>
<dbReference type="EMBL" id="FPAS01000004">
    <property type="protein sequence ID" value="SFT80542.1"/>
    <property type="molecule type" value="Genomic_DNA"/>
</dbReference>
<dbReference type="GO" id="GO:0005829">
    <property type="term" value="C:cytosol"/>
    <property type="evidence" value="ECO:0007669"/>
    <property type="project" value="TreeGrafter"/>
</dbReference>
<evidence type="ECO:0000313" key="4">
    <source>
        <dbReference type="EMBL" id="SFT80542.1"/>
    </source>
</evidence>
<dbReference type="CDD" id="cd01169">
    <property type="entry name" value="HMPP_kinase"/>
    <property type="match status" value="1"/>
</dbReference>
<dbReference type="PANTHER" id="PTHR20858:SF17">
    <property type="entry name" value="HYDROXYMETHYLPYRIMIDINE_PHOSPHOMETHYLPYRIMIDINE KINASE THI20-RELATED"/>
    <property type="match status" value="1"/>
</dbReference>
<dbReference type="Gene3D" id="3.40.1190.20">
    <property type="match status" value="1"/>
</dbReference>
<keyword evidence="5" id="KW-1185">Reference proteome</keyword>
<dbReference type="GO" id="GO:0008972">
    <property type="term" value="F:phosphomethylpyrimidine kinase activity"/>
    <property type="evidence" value="ECO:0007669"/>
    <property type="project" value="InterPro"/>
</dbReference>
<dbReference type="Pfam" id="PF08543">
    <property type="entry name" value="Phos_pyr_kin"/>
    <property type="match status" value="1"/>
</dbReference>